<evidence type="ECO:0000313" key="2">
    <source>
        <dbReference type="EMBL" id="NYJ08517.1"/>
    </source>
</evidence>
<protein>
    <recommendedName>
        <fullName evidence="4">Transmembrane secretion effector</fullName>
    </recommendedName>
</protein>
<gene>
    <name evidence="2" type="ORF">GGQ55_004795</name>
</gene>
<evidence type="ECO:0008006" key="4">
    <source>
        <dbReference type="Google" id="ProtNLM"/>
    </source>
</evidence>
<dbReference type="AlphaFoldDB" id="A0A853CLR6"/>
<dbReference type="Proteomes" id="UP000541969">
    <property type="component" value="Unassembled WGS sequence"/>
</dbReference>
<dbReference type="EMBL" id="JACBZT010000001">
    <property type="protein sequence ID" value="NYJ08517.1"/>
    <property type="molecule type" value="Genomic_DNA"/>
</dbReference>
<keyword evidence="3" id="KW-1185">Reference proteome</keyword>
<comment type="caution">
    <text evidence="2">The sequence shown here is derived from an EMBL/GenBank/DDBJ whole genome shotgun (WGS) entry which is preliminary data.</text>
</comment>
<feature type="transmembrane region" description="Helical" evidence="1">
    <location>
        <begin position="43"/>
        <end position="63"/>
    </location>
</feature>
<dbReference type="RefSeq" id="WP_179721168.1">
    <property type="nucleotide sequence ID" value="NZ_JACBZT010000001.1"/>
</dbReference>
<sequence length="106" mass="10804">MSSAAPLNTGLTHALAPERVRPLALTATNSPPTPAAVLGRVNAAVRLIGFGTIPLGAAVGGLVGEALDLRPTMVACVVLSIPSVALVGRRAVLRIRTTPEPEPLRV</sequence>
<keyword evidence="1" id="KW-0812">Transmembrane</keyword>
<evidence type="ECO:0000313" key="3">
    <source>
        <dbReference type="Proteomes" id="UP000541969"/>
    </source>
</evidence>
<keyword evidence="1" id="KW-1133">Transmembrane helix</keyword>
<accession>A0A853CLR6</accession>
<name>A0A853CLR6_9ACTN</name>
<reference evidence="2 3" key="1">
    <citation type="submission" date="2020-07" db="EMBL/GenBank/DDBJ databases">
        <title>Sequencing the genomes of 1000 actinobacteria strains.</title>
        <authorList>
            <person name="Klenk H.-P."/>
        </authorList>
    </citation>
    <scope>NUCLEOTIDE SEQUENCE [LARGE SCALE GENOMIC DNA]</scope>
    <source>
        <strain evidence="2 3">DSM 104001</strain>
    </source>
</reference>
<evidence type="ECO:0000256" key="1">
    <source>
        <dbReference type="SAM" id="Phobius"/>
    </source>
</evidence>
<organism evidence="2 3">
    <name type="scientific">Petropleomorpha daqingensis</name>
    <dbReference type="NCBI Taxonomy" id="2026353"/>
    <lineage>
        <taxon>Bacteria</taxon>
        <taxon>Bacillati</taxon>
        <taxon>Actinomycetota</taxon>
        <taxon>Actinomycetes</taxon>
        <taxon>Geodermatophilales</taxon>
        <taxon>Geodermatophilaceae</taxon>
        <taxon>Petropleomorpha</taxon>
    </lineage>
</organism>
<keyword evidence="1" id="KW-0472">Membrane</keyword>
<proteinExistence type="predicted"/>
<feature type="transmembrane region" description="Helical" evidence="1">
    <location>
        <begin position="69"/>
        <end position="88"/>
    </location>
</feature>